<name>A0A081XRR7_STRTO</name>
<dbReference type="AlphaFoldDB" id="A0A081XRR7"/>
<feature type="domain" description="A-factor biosynthesis hotdog" evidence="1">
    <location>
        <begin position="193"/>
        <end position="310"/>
    </location>
</feature>
<proteinExistence type="predicted"/>
<dbReference type="EMBL" id="JFCB01000012">
    <property type="protein sequence ID" value="KES06240.1"/>
    <property type="molecule type" value="Genomic_DNA"/>
</dbReference>
<organism evidence="2 3">
    <name type="scientific">Streptomyces toyocaensis</name>
    <dbReference type="NCBI Taxonomy" id="55952"/>
    <lineage>
        <taxon>Bacteria</taxon>
        <taxon>Bacillati</taxon>
        <taxon>Actinomycetota</taxon>
        <taxon>Actinomycetes</taxon>
        <taxon>Kitasatosporales</taxon>
        <taxon>Streptomycetaceae</taxon>
        <taxon>Streptomyces</taxon>
    </lineage>
</organism>
<dbReference type="eggNOG" id="ENOG502ZTRV">
    <property type="taxonomic scope" value="Bacteria"/>
</dbReference>
<evidence type="ECO:0000259" key="1">
    <source>
        <dbReference type="Pfam" id="PF03756"/>
    </source>
</evidence>
<evidence type="ECO:0000313" key="3">
    <source>
        <dbReference type="Proteomes" id="UP000028341"/>
    </source>
</evidence>
<dbReference type="RefSeq" id="WP_037934161.1">
    <property type="nucleotide sequence ID" value="NZ_JBFADL010000032.1"/>
</dbReference>
<dbReference type="Pfam" id="PF03756">
    <property type="entry name" value="AfsA"/>
    <property type="match status" value="2"/>
</dbReference>
<sequence length="315" mass="34263">MSRTGSIVFPDQRTARGARLTTTVPSEYVHRAAVSEVFLTHWETDSTDRFSVTAQWPRGHALFIPASGYQDPLLLVESVRQTGALLAHAEYGVPFGHQFLMWNMSFAADPEALTAGPRPTEVVLRAECHDIVRRGGNLAGMRYRVTVERDGMPLAVAAAAFNCTSPAVYRRLRGDALVRSSVPVPAGIAPETVGRAGSRDVVLAATDPHTPRRWQLRVDTAHPIFFDHPVDHVPGMVLLEAARQAAHAATGMCDALPVGLDSTFERYAELDAPCWIEAEPGRPDGDGRIPTTVRGTQRGETVFTATVTLCPHRAL</sequence>
<gene>
    <name evidence="2" type="ORF">BU52_16025</name>
</gene>
<accession>A0A081XRR7</accession>
<dbReference type="InterPro" id="IPR047757">
    <property type="entry name" value="AfsA-like"/>
</dbReference>
<dbReference type="InterPro" id="IPR005509">
    <property type="entry name" value="AfsA_hotdog_dom"/>
</dbReference>
<evidence type="ECO:0000313" key="2">
    <source>
        <dbReference type="EMBL" id="KES06240.1"/>
    </source>
</evidence>
<dbReference type="OrthoDB" id="7838374at2"/>
<dbReference type="STRING" id="55952.BU52_16025"/>
<dbReference type="InterPro" id="IPR029069">
    <property type="entry name" value="HotDog_dom_sf"/>
</dbReference>
<keyword evidence="3" id="KW-1185">Reference proteome</keyword>
<dbReference type="SUPFAM" id="SSF54637">
    <property type="entry name" value="Thioesterase/thiol ester dehydrase-isomerase"/>
    <property type="match status" value="1"/>
</dbReference>
<feature type="domain" description="A-factor biosynthesis hotdog" evidence="1">
    <location>
        <begin position="28"/>
        <end position="161"/>
    </location>
</feature>
<dbReference type="GO" id="GO:0016740">
    <property type="term" value="F:transferase activity"/>
    <property type="evidence" value="ECO:0007669"/>
    <property type="project" value="InterPro"/>
</dbReference>
<protein>
    <recommendedName>
        <fullName evidence="1">A-factor biosynthesis hotdog domain-containing protein</fullName>
    </recommendedName>
</protein>
<dbReference type="Proteomes" id="UP000028341">
    <property type="component" value="Unassembled WGS sequence"/>
</dbReference>
<dbReference type="NCBIfam" id="NF041195">
    <property type="entry name" value="ScbA_BarX_GamBu"/>
    <property type="match status" value="1"/>
</dbReference>
<reference evidence="2 3" key="1">
    <citation type="submission" date="2014-02" db="EMBL/GenBank/DDBJ databases">
        <title>The genome announcement of Streptomyces toyocaensis NRRL15009.</title>
        <authorList>
            <person name="Hong H.-J."/>
            <person name="Kwun M.J."/>
        </authorList>
    </citation>
    <scope>NUCLEOTIDE SEQUENCE [LARGE SCALE GENOMIC DNA]</scope>
    <source>
        <strain evidence="2 3">NRRL 15009</strain>
    </source>
</reference>
<comment type="caution">
    <text evidence="2">The sequence shown here is derived from an EMBL/GenBank/DDBJ whole genome shotgun (WGS) entry which is preliminary data.</text>
</comment>